<feature type="domain" description="Capsular polysaccharide assembling protein CapF C-terminal" evidence="2">
    <location>
        <begin position="258"/>
        <end position="367"/>
    </location>
</feature>
<gene>
    <name evidence="3" type="ORF">B5J99_05775</name>
</gene>
<dbReference type="Gene3D" id="3.40.50.720">
    <property type="entry name" value="NAD(P)-binding Rossmann-like Domain"/>
    <property type="match status" value="1"/>
</dbReference>
<dbReference type="InterPro" id="IPR011051">
    <property type="entry name" value="RmlC_Cupin_sf"/>
</dbReference>
<protein>
    <submittedName>
        <fullName evidence="3">Capsule biosynthesis protein CapF</fullName>
    </submittedName>
</protein>
<dbReference type="Pfam" id="PF01370">
    <property type="entry name" value="Epimerase"/>
    <property type="match status" value="1"/>
</dbReference>
<dbReference type="InterPro" id="IPR036291">
    <property type="entry name" value="NAD(P)-bd_dom_sf"/>
</dbReference>
<dbReference type="RefSeq" id="WP_117351842.1">
    <property type="nucleotide sequence ID" value="NZ_CP020083.1"/>
</dbReference>
<dbReference type="SUPFAM" id="SSF51735">
    <property type="entry name" value="NAD(P)-binding Rossmann-fold domains"/>
    <property type="match status" value="1"/>
</dbReference>
<evidence type="ECO:0000259" key="1">
    <source>
        <dbReference type="Pfam" id="PF01370"/>
    </source>
</evidence>
<dbReference type="Gene3D" id="2.60.120.10">
    <property type="entry name" value="Jelly Rolls"/>
    <property type="match status" value="1"/>
</dbReference>
<organism evidence="3 4">
    <name type="scientific">Blastomonas fulva</name>
    <dbReference type="NCBI Taxonomy" id="1550728"/>
    <lineage>
        <taxon>Bacteria</taxon>
        <taxon>Pseudomonadati</taxon>
        <taxon>Pseudomonadota</taxon>
        <taxon>Alphaproteobacteria</taxon>
        <taxon>Sphingomonadales</taxon>
        <taxon>Sphingomonadaceae</taxon>
        <taxon>Blastomonas</taxon>
    </lineage>
</organism>
<dbReference type="EMBL" id="CP020083">
    <property type="protein sequence ID" value="ASR51037.1"/>
    <property type="molecule type" value="Genomic_DNA"/>
</dbReference>
<dbReference type="PANTHER" id="PTHR43245">
    <property type="entry name" value="BIFUNCTIONAL POLYMYXIN RESISTANCE PROTEIN ARNA"/>
    <property type="match status" value="1"/>
</dbReference>
<dbReference type="PANTHER" id="PTHR43245:SF55">
    <property type="entry name" value="NAD(P)-BINDING DOMAIN-CONTAINING PROTEIN"/>
    <property type="match status" value="1"/>
</dbReference>
<reference evidence="3 4" key="1">
    <citation type="submission" date="2017-03" db="EMBL/GenBank/DDBJ databases">
        <title>Complete genome sequence of Blastomonas fulva degrading microcsystin LR.</title>
        <authorList>
            <person name="Lee H.-g."/>
            <person name="Jin L."/>
            <person name="oh H.-M."/>
        </authorList>
    </citation>
    <scope>NUCLEOTIDE SEQUENCE [LARGE SCALE GENOMIC DNA]</scope>
    <source>
        <strain evidence="3 4">T2</strain>
    </source>
</reference>
<dbReference type="Pfam" id="PF14667">
    <property type="entry name" value="Polysacc_synt_C"/>
    <property type="match status" value="1"/>
</dbReference>
<dbReference type="GeneID" id="303485087"/>
<accession>A0ABN5B1X5</accession>
<evidence type="ECO:0000313" key="4">
    <source>
        <dbReference type="Proteomes" id="UP000258016"/>
    </source>
</evidence>
<dbReference type="SUPFAM" id="SSF51182">
    <property type="entry name" value="RmlC-like cupins"/>
    <property type="match status" value="1"/>
</dbReference>
<dbReference type="InterPro" id="IPR014710">
    <property type="entry name" value="RmlC-like_jellyroll"/>
</dbReference>
<evidence type="ECO:0000259" key="2">
    <source>
        <dbReference type="Pfam" id="PF14667"/>
    </source>
</evidence>
<name>A0ABN5B1X5_9SPHN</name>
<evidence type="ECO:0000313" key="3">
    <source>
        <dbReference type="EMBL" id="ASR51037.1"/>
    </source>
</evidence>
<keyword evidence="4" id="KW-1185">Reference proteome</keyword>
<dbReference type="InterPro" id="IPR050177">
    <property type="entry name" value="Lipid_A_modif_metabolic_enz"/>
</dbReference>
<feature type="domain" description="NAD-dependent epimerase/dehydratase" evidence="1">
    <location>
        <begin position="3"/>
        <end position="183"/>
    </location>
</feature>
<sequence>MKIVVTGAAGLLGWHTAGRLHAQNCGARFGGRPEPYDLVLVDRSVFDDAALLAQAVAGADGIIHFAGVNRGEEAYVEAANPAISQRLIEACRSAGSSPHVVYANSTHSRLGTFYGRSKRIAGELLAEAFPRYTSLVLPHIFGERARPYYNNVTATLIDQLWKKETPQINPEGRVELLHAGSAANTAIDAILNGVTGEISPAGRPMTIVELYDLLKTYHESYQADIFPDFADEFDLALFNSYRTGGYPAHYPKAMAPKSDHRGTLFETAKGLGASQSFISTTLPGKVRGDHFHTDLVERFLVVSGRATIRIRKVLTDEVHAFEVDGDNPVAIDMPPLHTHHIENSSQHDVTTFFWAHRLFDAGNPDTFADPVLKEAVSV</sequence>
<dbReference type="InterPro" id="IPR029303">
    <property type="entry name" value="CapF_C"/>
</dbReference>
<proteinExistence type="predicted"/>
<dbReference type="InterPro" id="IPR001509">
    <property type="entry name" value="Epimerase_deHydtase"/>
</dbReference>
<dbReference type="Proteomes" id="UP000258016">
    <property type="component" value="Chromosome"/>
</dbReference>